<dbReference type="AlphaFoldDB" id="A0A1J5R0P7"/>
<dbReference type="AntiFam" id="ANF00095">
    <property type="entry name" value="Shadow ORF (opposite ABC transporters)"/>
</dbReference>
<proteinExistence type="predicted"/>
<feature type="compositionally biased region" description="Low complexity" evidence="1">
    <location>
        <begin position="389"/>
        <end position="406"/>
    </location>
</feature>
<evidence type="ECO:0000256" key="1">
    <source>
        <dbReference type="SAM" id="MobiDB-lite"/>
    </source>
</evidence>
<accession>A0A1J5R0P7</accession>
<feature type="region of interest" description="Disordered" evidence="1">
    <location>
        <begin position="364"/>
        <end position="406"/>
    </location>
</feature>
<comment type="caution">
    <text evidence="2">The sequence shown here is derived from an EMBL/GenBank/DDBJ whole genome shotgun (WGS) entry which is preliminary data.</text>
</comment>
<name>A0A1J5R0P7_9ZZZZ</name>
<sequence length="406" mass="44150">MDLLPVLEDPPGDVRPVGPPEHAHRQLGAAGTHEAGEPDDLTLADHEARSVDDLAALVDRVVDRPVLDPQDLATDLRGTLGEPVVERATDHAADDALLRDRLGAVHVERLDRQTVADHRRGVCDRRDLVELVRDDDRGDALALEAAHQVKQVGAVLVVERRGGLVEDQQLDALGQRLRDLDQLLLADADVHDLGVRGLGETDTGEQLGCLRVGLGPVDHATRRLLVPEEDVLGDREERAERELLVDDDDAAVLAVADALELADLGLEDDVALVGAVRVDAREHLHEGGLAGAVLAADRVDLSPRDVECHILQCLDARERLRDPAHLKNDVVGRHFCLLSARSGGSASRPGPDLRVFTLQTRPRRRHAGGLVRDRGRWPCRSPSPREPSSRWPWSRPPGAAGMPGRP</sequence>
<dbReference type="AntiFam" id="ANF00142">
    <property type="entry name" value="Shadow ORF (opposite yadG)"/>
</dbReference>
<feature type="region of interest" description="Disordered" evidence="1">
    <location>
        <begin position="1"/>
        <end position="39"/>
    </location>
</feature>
<evidence type="ECO:0000313" key="2">
    <source>
        <dbReference type="EMBL" id="OIQ89529.1"/>
    </source>
</evidence>
<dbReference type="EMBL" id="MLJW01000327">
    <property type="protein sequence ID" value="OIQ89529.1"/>
    <property type="molecule type" value="Genomic_DNA"/>
</dbReference>
<gene>
    <name evidence="2" type="ORF">GALL_286070</name>
</gene>
<reference evidence="2" key="1">
    <citation type="submission" date="2016-10" db="EMBL/GenBank/DDBJ databases">
        <title>Sequence of Gallionella enrichment culture.</title>
        <authorList>
            <person name="Poehlein A."/>
            <person name="Muehling M."/>
            <person name="Daniel R."/>
        </authorList>
    </citation>
    <scope>NUCLEOTIDE SEQUENCE</scope>
</reference>
<organism evidence="2">
    <name type="scientific">mine drainage metagenome</name>
    <dbReference type="NCBI Taxonomy" id="410659"/>
    <lineage>
        <taxon>unclassified sequences</taxon>
        <taxon>metagenomes</taxon>
        <taxon>ecological metagenomes</taxon>
    </lineage>
</organism>
<protein>
    <submittedName>
        <fullName evidence="2">Uncharacterized protein</fullName>
    </submittedName>
</protein>